<dbReference type="SUPFAM" id="SSF48452">
    <property type="entry name" value="TPR-like"/>
    <property type="match status" value="1"/>
</dbReference>
<organism evidence="1 2">
    <name type="scientific">Sporocytophaga myxococcoides</name>
    <dbReference type="NCBI Taxonomy" id="153721"/>
    <lineage>
        <taxon>Bacteria</taxon>
        <taxon>Pseudomonadati</taxon>
        <taxon>Bacteroidota</taxon>
        <taxon>Cytophagia</taxon>
        <taxon>Cytophagales</taxon>
        <taxon>Cytophagaceae</taxon>
        <taxon>Sporocytophaga</taxon>
    </lineage>
</organism>
<keyword evidence="1" id="KW-0808">Transferase</keyword>
<dbReference type="Gene3D" id="1.25.40.10">
    <property type="entry name" value="Tetratricopeptide repeat domain"/>
    <property type="match status" value="1"/>
</dbReference>
<proteinExistence type="predicted"/>
<gene>
    <name evidence="1" type="ORF">MYP_3376</name>
</gene>
<sequence>MLFDPNNHVIKLCAQGMNLEGEGKREEALKLFQMAWDDAINNLEKFTSAHYIARHQRNISEKLKWDEIALVLALKVNDENVKGLYPSLYLNIGKCHEDLNDIDNAKKNYELAHSFIHFLPDDGYGKMIKDGIMNGIARVKII</sequence>
<reference evidence="1 2" key="1">
    <citation type="submission" date="2014-09" db="EMBL/GenBank/DDBJ databases">
        <title>Sporocytophaga myxococcoides PG-01 genome sequencing.</title>
        <authorList>
            <person name="Liu L."/>
            <person name="Gao P.J."/>
            <person name="Chen G.J."/>
            <person name="Wang L.S."/>
        </authorList>
    </citation>
    <scope>NUCLEOTIDE SEQUENCE [LARGE SCALE GENOMIC DNA]</scope>
    <source>
        <strain evidence="1 2">PG-01</strain>
    </source>
</reference>
<dbReference type="InterPro" id="IPR011990">
    <property type="entry name" value="TPR-like_helical_dom_sf"/>
</dbReference>
<dbReference type="STRING" id="153721.MYP_3376"/>
<dbReference type="GO" id="GO:0016740">
    <property type="term" value="F:transferase activity"/>
    <property type="evidence" value="ECO:0007669"/>
    <property type="project" value="UniProtKB-KW"/>
</dbReference>
<dbReference type="Proteomes" id="UP000030185">
    <property type="component" value="Unassembled WGS sequence"/>
</dbReference>
<dbReference type="AlphaFoldDB" id="A0A098LI65"/>
<name>A0A098LI65_9BACT</name>
<accession>A0A098LI65</accession>
<comment type="caution">
    <text evidence="1">The sequence shown here is derived from an EMBL/GenBank/DDBJ whole genome shotgun (WGS) entry which is preliminary data.</text>
</comment>
<keyword evidence="2" id="KW-1185">Reference proteome</keyword>
<dbReference type="eggNOG" id="COG0457">
    <property type="taxonomic scope" value="Bacteria"/>
</dbReference>
<protein>
    <submittedName>
        <fullName evidence="1">Rifampin ADP-ribosyl transferase</fullName>
    </submittedName>
</protein>
<evidence type="ECO:0000313" key="1">
    <source>
        <dbReference type="EMBL" id="GAL86147.1"/>
    </source>
</evidence>
<dbReference type="OrthoDB" id="5509356at2"/>
<dbReference type="EMBL" id="BBLT01000006">
    <property type="protein sequence ID" value="GAL86147.1"/>
    <property type="molecule type" value="Genomic_DNA"/>
</dbReference>
<evidence type="ECO:0000313" key="2">
    <source>
        <dbReference type="Proteomes" id="UP000030185"/>
    </source>
</evidence>